<keyword evidence="4 6" id="KW-0371">Homeobox</keyword>
<dbReference type="PANTHER" id="PTHR24340">
    <property type="entry name" value="HOMEOBOX PROTEIN NKX"/>
    <property type="match status" value="1"/>
</dbReference>
<evidence type="ECO:0000256" key="1">
    <source>
        <dbReference type="ARBA" id="ARBA00004123"/>
    </source>
</evidence>
<evidence type="ECO:0000259" key="9">
    <source>
        <dbReference type="PROSITE" id="PS50071"/>
    </source>
</evidence>
<sequence length="443" mass="49995">MNLKTLQSIVNITRSRFKESSQTSTNHVLPPYSFTIPPVPDISQRLYVGGISEPLATSLCQVFEAHASQLQQHLKKSILQLSQQLPQSERRCHTLNEFVRVQTASFEEKLEKWIVQIIDLGKKKMTNASANRRQVLFNHDYVPMLEKYFEHNAYPSACDRLTLAKKSGMTPRQIEVWFQNHRNRAKKEGRQLRRLNPSGIVLSSLVPPRINQQQIPVSIITFALFQFLIRPSVNRCIHPELCVSLTAHTLSPIVWPRTQSQRRKHPEPVSIDELSHAFATKLNFRGTPNHKRVSKSHSDSPRPETSSPLPLPLSVPHPALINPSFVLRSKVRCSRRAFSPVSCVPAFPTPSPSAKPYTFCSVLQTLHASRNGVYQSRLIHASKPSDNFHASRTPLPSYSAKPSQYRPRLYSSDLPDLSFCLAPKDFLPLTHVAISPQAAPIGA</sequence>
<evidence type="ECO:0000256" key="3">
    <source>
        <dbReference type="ARBA" id="ARBA00023125"/>
    </source>
</evidence>
<dbReference type="SMART" id="SM00389">
    <property type="entry name" value="HOX"/>
    <property type="match status" value="1"/>
</dbReference>
<dbReference type="CDD" id="cd00086">
    <property type="entry name" value="homeodomain"/>
    <property type="match status" value="1"/>
</dbReference>
<evidence type="ECO:0000256" key="7">
    <source>
        <dbReference type="RuleBase" id="RU000682"/>
    </source>
</evidence>
<evidence type="ECO:0000256" key="5">
    <source>
        <dbReference type="ARBA" id="ARBA00023242"/>
    </source>
</evidence>
<dbReference type="Pfam" id="PF00046">
    <property type="entry name" value="Homeodomain"/>
    <property type="match status" value="1"/>
</dbReference>
<dbReference type="PANTHER" id="PTHR24340:SF41">
    <property type="entry name" value="MUSCLE-SPECIFIC HOMEOBOX PROTEIN TINMAN-RELATED"/>
    <property type="match status" value="1"/>
</dbReference>
<proteinExistence type="predicted"/>
<feature type="domain" description="Homeobox" evidence="9">
    <location>
        <begin position="128"/>
        <end position="188"/>
    </location>
</feature>
<dbReference type="InterPro" id="IPR009057">
    <property type="entry name" value="Homeodomain-like_sf"/>
</dbReference>
<keyword evidence="5 6" id="KW-0539">Nucleus</keyword>
<name>A0A0D3ML66_9AGAR</name>
<accession>A0A0D3ML66</accession>
<feature type="region of interest" description="Disordered" evidence="8">
    <location>
        <begin position="285"/>
        <end position="313"/>
    </location>
</feature>
<dbReference type="PROSITE" id="PS50071">
    <property type="entry name" value="HOMEOBOX_2"/>
    <property type="match status" value="1"/>
</dbReference>
<feature type="DNA-binding region" description="Homeobox" evidence="6">
    <location>
        <begin position="130"/>
        <end position="189"/>
    </location>
</feature>
<evidence type="ECO:0000313" key="10">
    <source>
        <dbReference type="EMBL" id="AIN76768.1"/>
    </source>
</evidence>
<protein>
    <submittedName>
        <fullName evidence="10">HD2 mating type protein</fullName>
    </submittedName>
</protein>
<dbReference type="InterPro" id="IPR017970">
    <property type="entry name" value="Homeobox_CS"/>
</dbReference>
<dbReference type="GO" id="GO:0005634">
    <property type="term" value="C:nucleus"/>
    <property type="evidence" value="ECO:0007669"/>
    <property type="project" value="UniProtKB-SubCell"/>
</dbReference>
<dbReference type="InterPro" id="IPR050394">
    <property type="entry name" value="Homeobox_NK-like"/>
</dbReference>
<dbReference type="PROSITE" id="PS00027">
    <property type="entry name" value="HOMEOBOX_1"/>
    <property type="match status" value="1"/>
</dbReference>
<dbReference type="SUPFAM" id="SSF46689">
    <property type="entry name" value="Homeodomain-like"/>
    <property type="match status" value="1"/>
</dbReference>
<dbReference type="Gene3D" id="1.10.10.60">
    <property type="entry name" value="Homeodomain-like"/>
    <property type="match status" value="1"/>
</dbReference>
<dbReference type="GO" id="GO:0000978">
    <property type="term" value="F:RNA polymerase II cis-regulatory region sequence-specific DNA binding"/>
    <property type="evidence" value="ECO:0007669"/>
    <property type="project" value="TreeGrafter"/>
</dbReference>
<dbReference type="EMBL" id="KJ396287">
    <property type="protein sequence ID" value="AIN76768.1"/>
    <property type="molecule type" value="Genomic_DNA"/>
</dbReference>
<dbReference type="AlphaFoldDB" id="A0A0D3ML66"/>
<dbReference type="InterPro" id="IPR001356">
    <property type="entry name" value="HD"/>
</dbReference>
<evidence type="ECO:0000256" key="6">
    <source>
        <dbReference type="PROSITE-ProRule" id="PRU00108"/>
    </source>
</evidence>
<reference evidence="10" key="1">
    <citation type="submission" date="2014-02" db="EMBL/GenBank/DDBJ databases">
        <title>Analysis of Mating Type A Factor of Volvariella volvacea strain No.1 Thailand.</title>
        <authorList>
            <person name="Wang H."/>
            <person name="Chen M."/>
            <person name="Bao D."/>
        </authorList>
    </citation>
    <scope>NUCLEOTIDE SEQUENCE</scope>
    <source>
        <strain evidence="10">No.1 Thailand</strain>
    </source>
</reference>
<keyword evidence="2" id="KW-0217">Developmental protein</keyword>
<evidence type="ECO:0000256" key="4">
    <source>
        <dbReference type="ARBA" id="ARBA00023155"/>
    </source>
</evidence>
<dbReference type="GO" id="GO:0030154">
    <property type="term" value="P:cell differentiation"/>
    <property type="evidence" value="ECO:0007669"/>
    <property type="project" value="TreeGrafter"/>
</dbReference>
<evidence type="ECO:0000256" key="8">
    <source>
        <dbReference type="SAM" id="MobiDB-lite"/>
    </source>
</evidence>
<organism evidence="10">
    <name type="scientific">Volvariella volvacea</name>
    <dbReference type="NCBI Taxonomy" id="36659"/>
    <lineage>
        <taxon>Eukaryota</taxon>
        <taxon>Fungi</taxon>
        <taxon>Dikarya</taxon>
        <taxon>Basidiomycota</taxon>
        <taxon>Agaricomycotina</taxon>
        <taxon>Agaricomycetes</taxon>
        <taxon>Agaricomycetidae</taxon>
        <taxon>Agaricales</taxon>
        <taxon>Pluteineae</taxon>
        <taxon>Pluteaceae</taxon>
        <taxon>Volvariella</taxon>
    </lineage>
</organism>
<evidence type="ECO:0000256" key="2">
    <source>
        <dbReference type="ARBA" id="ARBA00022473"/>
    </source>
</evidence>
<keyword evidence="3 6" id="KW-0238">DNA-binding</keyword>
<dbReference type="GO" id="GO:0000981">
    <property type="term" value="F:DNA-binding transcription factor activity, RNA polymerase II-specific"/>
    <property type="evidence" value="ECO:0007669"/>
    <property type="project" value="InterPro"/>
</dbReference>
<comment type="subcellular location">
    <subcellularLocation>
        <location evidence="1 6 7">Nucleus</location>
    </subcellularLocation>
</comment>